<feature type="transmembrane region" description="Helical" evidence="2">
    <location>
        <begin position="112"/>
        <end position="130"/>
    </location>
</feature>
<sequence length="131" mass="14063">MIPCRKHNLNPNPNPNPNLVAVASGPGPRLGGVQAHGLKAWRRLRRRTPCCPPQRGPSEAATSPTPGSDGPSFAKSPEDIERQAPTGNPTGDCDPASEPGVCKRRVMTVAKIVVFMAVLSGWLMVLFWFGR</sequence>
<dbReference type="EMBL" id="HBGA01125040">
    <property type="protein sequence ID" value="CAD9035007.1"/>
    <property type="molecule type" value="Transcribed_RNA"/>
</dbReference>
<keyword evidence="2" id="KW-0472">Membrane</keyword>
<keyword evidence="2" id="KW-0812">Transmembrane</keyword>
<gene>
    <name evidence="3" type="ORF">EGYM00392_LOCUS46161</name>
</gene>
<feature type="compositionally biased region" description="Basic residues" evidence="1">
    <location>
        <begin position="39"/>
        <end position="48"/>
    </location>
</feature>
<reference evidence="3" key="1">
    <citation type="submission" date="2021-01" db="EMBL/GenBank/DDBJ databases">
        <authorList>
            <person name="Corre E."/>
            <person name="Pelletier E."/>
            <person name="Niang G."/>
            <person name="Scheremetjew M."/>
            <person name="Finn R."/>
            <person name="Kale V."/>
            <person name="Holt S."/>
            <person name="Cochrane G."/>
            <person name="Meng A."/>
            <person name="Brown T."/>
            <person name="Cohen L."/>
        </authorList>
    </citation>
    <scope>NUCLEOTIDE SEQUENCE</scope>
    <source>
        <strain evidence="3">NIES-381</strain>
    </source>
</reference>
<accession>A0A7S1J7I5</accession>
<organism evidence="3">
    <name type="scientific">Eutreptiella gymnastica</name>
    <dbReference type="NCBI Taxonomy" id="73025"/>
    <lineage>
        <taxon>Eukaryota</taxon>
        <taxon>Discoba</taxon>
        <taxon>Euglenozoa</taxon>
        <taxon>Euglenida</taxon>
        <taxon>Spirocuta</taxon>
        <taxon>Euglenophyceae</taxon>
        <taxon>Eutreptiales</taxon>
        <taxon>Eutreptiaceae</taxon>
        <taxon>Eutreptiella</taxon>
    </lineage>
</organism>
<name>A0A7S1J7I5_9EUGL</name>
<evidence type="ECO:0000313" key="3">
    <source>
        <dbReference type="EMBL" id="CAD9035007.1"/>
    </source>
</evidence>
<protein>
    <submittedName>
        <fullName evidence="3">Uncharacterized protein</fullName>
    </submittedName>
</protein>
<keyword evidence="2" id="KW-1133">Transmembrane helix</keyword>
<dbReference type="AlphaFoldDB" id="A0A7S1J7I5"/>
<evidence type="ECO:0000256" key="2">
    <source>
        <dbReference type="SAM" id="Phobius"/>
    </source>
</evidence>
<evidence type="ECO:0000256" key="1">
    <source>
        <dbReference type="SAM" id="MobiDB-lite"/>
    </source>
</evidence>
<proteinExistence type="predicted"/>
<feature type="region of interest" description="Disordered" evidence="1">
    <location>
        <begin position="1"/>
        <end position="100"/>
    </location>
</feature>